<dbReference type="InterPro" id="IPR002701">
    <property type="entry name" value="CM_II_prokaryot"/>
</dbReference>
<dbReference type="GO" id="GO:0046417">
    <property type="term" value="P:chorismate metabolic process"/>
    <property type="evidence" value="ECO:0007669"/>
    <property type="project" value="InterPro"/>
</dbReference>
<reference evidence="3" key="1">
    <citation type="submission" date="2018-06" db="EMBL/GenBank/DDBJ databases">
        <authorList>
            <person name="Zhirakovskaya E."/>
        </authorList>
    </citation>
    <scope>NUCLEOTIDE SEQUENCE</scope>
</reference>
<proteinExistence type="predicted"/>
<dbReference type="GO" id="GO:0005737">
    <property type="term" value="C:cytoplasm"/>
    <property type="evidence" value="ECO:0007669"/>
    <property type="project" value="InterPro"/>
</dbReference>
<evidence type="ECO:0000259" key="2">
    <source>
        <dbReference type="PROSITE" id="PS51168"/>
    </source>
</evidence>
<organism evidence="3">
    <name type="scientific">hydrothermal vent metagenome</name>
    <dbReference type="NCBI Taxonomy" id="652676"/>
    <lineage>
        <taxon>unclassified sequences</taxon>
        <taxon>metagenomes</taxon>
        <taxon>ecological metagenomes</taxon>
    </lineage>
</organism>
<dbReference type="NCBIfam" id="TIGR01797">
    <property type="entry name" value="CM_P_1"/>
    <property type="match status" value="1"/>
</dbReference>
<dbReference type="InterPro" id="IPR036979">
    <property type="entry name" value="CM_dom_sf"/>
</dbReference>
<dbReference type="PROSITE" id="PS51168">
    <property type="entry name" value="CHORISMATE_MUT_2"/>
    <property type="match status" value="1"/>
</dbReference>
<dbReference type="InterPro" id="IPR036263">
    <property type="entry name" value="Chorismate_II_sf"/>
</dbReference>
<dbReference type="SMART" id="SM00830">
    <property type="entry name" value="CM_2"/>
    <property type="match status" value="1"/>
</dbReference>
<dbReference type="SUPFAM" id="SSF48600">
    <property type="entry name" value="Chorismate mutase II"/>
    <property type="match status" value="1"/>
</dbReference>
<dbReference type="PANTHER" id="PTHR38041">
    <property type="entry name" value="CHORISMATE MUTASE"/>
    <property type="match status" value="1"/>
</dbReference>
<protein>
    <recommendedName>
        <fullName evidence="2">Chorismate mutase domain-containing protein</fullName>
    </recommendedName>
</protein>
<feature type="non-terminal residue" evidence="3">
    <location>
        <position position="108"/>
    </location>
</feature>
<keyword evidence="1" id="KW-0413">Isomerase</keyword>
<dbReference type="PANTHER" id="PTHR38041:SF1">
    <property type="entry name" value="CHORISMATE MUTASE"/>
    <property type="match status" value="1"/>
</dbReference>
<dbReference type="Gene3D" id="1.20.59.10">
    <property type="entry name" value="Chorismate mutase"/>
    <property type="match status" value="1"/>
</dbReference>
<accession>A0A3B1C6Q2</accession>
<gene>
    <name evidence="3" type="ORF">MNBD_IGNAVI01-1579</name>
</gene>
<evidence type="ECO:0000256" key="1">
    <source>
        <dbReference type="ARBA" id="ARBA00023235"/>
    </source>
</evidence>
<evidence type="ECO:0000313" key="3">
    <source>
        <dbReference type="EMBL" id="VAX20323.1"/>
    </source>
</evidence>
<dbReference type="Pfam" id="PF01817">
    <property type="entry name" value="CM_2"/>
    <property type="match status" value="1"/>
</dbReference>
<dbReference type="GO" id="GO:0009697">
    <property type="term" value="P:salicylic acid biosynthetic process"/>
    <property type="evidence" value="ECO:0007669"/>
    <property type="project" value="TreeGrafter"/>
</dbReference>
<dbReference type="InterPro" id="IPR051331">
    <property type="entry name" value="Chorismate_mutase-related"/>
</dbReference>
<dbReference type="GO" id="GO:0009094">
    <property type="term" value="P:L-phenylalanine biosynthetic process"/>
    <property type="evidence" value="ECO:0007669"/>
    <property type="project" value="InterPro"/>
</dbReference>
<dbReference type="InterPro" id="IPR010952">
    <property type="entry name" value="CM_P_1"/>
</dbReference>
<sequence length="108" mass="12579">MSELDKLRELINDVDSKIIELLSERRKLSKDIIREKDDKNSPIRDQNREEALLKRIIKLGKEQNVDPHFLTKVFYEIIEDSVRIQQSHILNPTKEGTVKNSITVAIQG</sequence>
<dbReference type="AlphaFoldDB" id="A0A3B1C6Q2"/>
<name>A0A3B1C6Q2_9ZZZZ</name>
<dbReference type="GO" id="GO:0004106">
    <property type="term" value="F:chorismate mutase activity"/>
    <property type="evidence" value="ECO:0007669"/>
    <property type="project" value="InterPro"/>
</dbReference>
<dbReference type="EMBL" id="UOGD01000165">
    <property type="protein sequence ID" value="VAX20323.1"/>
    <property type="molecule type" value="Genomic_DNA"/>
</dbReference>
<feature type="domain" description="Chorismate mutase" evidence="2">
    <location>
        <begin position="1"/>
        <end position="89"/>
    </location>
</feature>